<evidence type="ECO:0000313" key="3">
    <source>
        <dbReference type="Proteomes" id="UP001589535"/>
    </source>
</evidence>
<dbReference type="InterPro" id="IPR041657">
    <property type="entry name" value="HTH_17"/>
</dbReference>
<proteinExistence type="predicted"/>
<organism evidence="2 3">
    <name type="scientific">Amycolatopsis plumensis</name>
    <dbReference type="NCBI Taxonomy" id="236508"/>
    <lineage>
        <taxon>Bacteria</taxon>
        <taxon>Bacillati</taxon>
        <taxon>Actinomycetota</taxon>
        <taxon>Actinomycetes</taxon>
        <taxon>Pseudonocardiales</taxon>
        <taxon>Pseudonocardiaceae</taxon>
        <taxon>Amycolatopsis</taxon>
    </lineage>
</organism>
<dbReference type="Proteomes" id="UP001589535">
    <property type="component" value="Unassembled WGS sequence"/>
</dbReference>
<protein>
    <submittedName>
        <fullName evidence="2">Helix-turn-helix transcriptional regulator</fullName>
    </submittedName>
</protein>
<comment type="caution">
    <text evidence="2">The sequence shown here is derived from an EMBL/GenBank/DDBJ whole genome shotgun (WGS) entry which is preliminary data.</text>
</comment>
<evidence type="ECO:0000313" key="2">
    <source>
        <dbReference type="EMBL" id="MFB9690071.1"/>
    </source>
</evidence>
<dbReference type="EMBL" id="JBHMBK010000046">
    <property type="protein sequence ID" value="MFB9690071.1"/>
    <property type="molecule type" value="Genomic_DNA"/>
</dbReference>
<sequence>MRVEDNAIFRVKALAELLDVSRSTVYRAIASGELDALKIGTGKGAVRVPGNSVNVWLDTCAERGYADFVENGLSPEAADDESAEVA</sequence>
<dbReference type="NCBIfam" id="TIGR01764">
    <property type="entry name" value="excise"/>
    <property type="match status" value="1"/>
</dbReference>
<keyword evidence="3" id="KW-1185">Reference proteome</keyword>
<reference evidence="2 3" key="1">
    <citation type="submission" date="2024-09" db="EMBL/GenBank/DDBJ databases">
        <authorList>
            <person name="Sun Q."/>
            <person name="Mori K."/>
        </authorList>
    </citation>
    <scope>NUCLEOTIDE SEQUENCE [LARGE SCALE GENOMIC DNA]</scope>
    <source>
        <strain evidence="2 3">JCM 13852</strain>
    </source>
</reference>
<dbReference type="RefSeq" id="WP_378204875.1">
    <property type="nucleotide sequence ID" value="NZ_JBHMBK010000046.1"/>
</dbReference>
<dbReference type="Pfam" id="PF12728">
    <property type="entry name" value="HTH_17"/>
    <property type="match status" value="1"/>
</dbReference>
<feature type="domain" description="Helix-turn-helix" evidence="1">
    <location>
        <begin position="10"/>
        <end position="59"/>
    </location>
</feature>
<accession>A0ABV5UG30</accession>
<name>A0ABV5UG30_9PSEU</name>
<gene>
    <name evidence="2" type="ORF">ACFFTO_38350</name>
</gene>
<evidence type="ECO:0000259" key="1">
    <source>
        <dbReference type="Pfam" id="PF12728"/>
    </source>
</evidence>
<dbReference type="InterPro" id="IPR010093">
    <property type="entry name" value="SinI_DNA-bd"/>
</dbReference>